<reference evidence="1 2" key="1">
    <citation type="submission" date="2019-09" db="EMBL/GenBank/DDBJ databases">
        <title>Draft genome sequence of various Type strains from the CCUG.</title>
        <authorList>
            <person name="Pineiro-Iglesias B."/>
            <person name="Tunovic T."/>
            <person name="Unosson C."/>
            <person name="Inganas E."/>
            <person name="Ohlen M."/>
            <person name="Cardew S."/>
            <person name="Jensie-Markopoulos S."/>
            <person name="Salva-Serra F."/>
            <person name="Jaen-Luchoro D."/>
            <person name="Karlsson R."/>
            <person name="Svensson-Stadler L."/>
            <person name="Chun J."/>
            <person name="Moore E."/>
        </authorList>
    </citation>
    <scope>NUCLEOTIDE SEQUENCE [LARGE SCALE GENOMIC DNA]</scope>
    <source>
        <strain evidence="1 2">CCUG 56969T</strain>
    </source>
</reference>
<protein>
    <recommendedName>
        <fullName evidence="3">Ig-like domain-containing protein</fullName>
    </recommendedName>
</protein>
<name>A0A5M9NX43_9VIBR</name>
<dbReference type="OrthoDB" id="5830493at2"/>
<dbReference type="InterPro" id="IPR035986">
    <property type="entry name" value="PKD_dom_sf"/>
</dbReference>
<dbReference type="EMBL" id="VXJS01000007">
    <property type="protein sequence ID" value="KAA8675634.1"/>
    <property type="molecule type" value="Genomic_DNA"/>
</dbReference>
<evidence type="ECO:0000313" key="2">
    <source>
        <dbReference type="Proteomes" id="UP000322521"/>
    </source>
</evidence>
<dbReference type="RefSeq" id="WP_086714964.1">
    <property type="nucleotide sequence ID" value="NZ_AP025494.1"/>
</dbReference>
<proteinExistence type="predicted"/>
<dbReference type="Proteomes" id="UP000322521">
    <property type="component" value="Unassembled WGS sequence"/>
</dbReference>
<gene>
    <name evidence="1" type="ORF">F4W18_13505</name>
</gene>
<sequence>MNKLIKILISCSLTVIGTAAVAKSVYIIGSIRSVPPKVEFTYPDEIYRGVKEYSALAKEAVASGCRLETVREEAYTSDSSNLKCFFEWTGDTDPSWNANGLALDGRPTAAAGEHYRSYRISYFNGIEKERITLIEDSVAYTILEPVPPVIVNVTTDTTSAQYQGLSFITHDKNEKLRKITVEVEPRPFDQVVALTQFGESCEVPEGQDSCVVAISAFHLSGDDSLTGQLTTALKVSDKYDVVSAPNSQIQYAWDYRPPVIEQYAVKAVGDTTSNDISIDVGGETVVVQNNEAVVVLSSPHSTDTANKWWLPSKVSLSFEEHTDHVGVSDFVTLEGRDIGDLFRNEHVTYTEKTVDSFGIPQQIGNKFVYRIPLSSVVDRFYQGNIKALDRFANRGDKEVTAMQLDRLPPEIRLYNNDTLFSTGDEINFMEHMIFTVQDETSIENEITDILLDGVPVEHIGEFKMARAIKMETPWESNTVHKVIVRGKDGNNNVVQREYSISFLPLDFEYDNISDRKVALVQNQDITFAQTKGRACRMFKSEHEAVQGIKNPTQMTCSVNWTVIPQGLEEAWDTASPELIGVFENTGPATVEAEIYIHDSEGRKNLIKVDDTSLIVHTPDTPEIIFDDDGMFEDGIYAVEMGQSRIGRYRVKSAASPIYITLLKNGETLESQYIKQSNRYTEHTITKVITDRNSANHRDLWQMDDYAVQVHYARLPEQVIESAVKTYAVPSTRARLKVEQTSRETSTVDTFKVKSKFGLYSSFYRDVVYKSEELGDWSVRIAVMDKEKNLHGLTDWQDMNESGMNDFDVNFSSDDIGDLRFYAQAKLKSPNENYVSMVRSQRGTLKIMKGTAIEGELRTLRITGSVPMNAAIQYQHLTRDDKDASGEVSWYISEDNGSTWNLYGEPGKRFSFSTAVEGIWLVKGHVPNRFTGEIAETDVVQIMAYRVPQTELVGAANLITGMTRTYTLLDQGEEADAGNMLIKWSIDGGVTFTEGGSTLEYTATGEGSNKIIAKAAYLGYETDEQSWATEYRSVRSQRAKPVRVRVKGDTDVETTDTLTLVGDVDTPYSNMDSELEIEWVRPDGTIVDSNVVDFTPTNDDLDRADFHTFTLRAWVKDAKALTYAEFDHKVRVWEYQFPQFDVAYKQRVLVAPSVIEIWLRRPIGANLREYYLYEWNGQGRLELTKDYGHRARFTAKQPGIYPISVTVEDDRGNYDTFTEYVEVLEPEPITVDLTARYSNSYQRSPLDVNVRPTIRGGHPSDRVADYQWYVDGELQPELEKSSANIENLLTGDHELKLKILTNYGQEAEAIIPIEVVPNQPPTCSIDYRMYSKTARIEAKCKDLDGKMVKYDWTVGDNVRRNIGKRISELRQPGESELVTVVGYDDSGDTATAQMVVRW</sequence>
<accession>A0A5M9NX43</accession>
<keyword evidence="2" id="KW-1185">Reference proteome</keyword>
<evidence type="ECO:0008006" key="3">
    <source>
        <dbReference type="Google" id="ProtNLM"/>
    </source>
</evidence>
<organism evidence="1 2">
    <name type="scientific">Vibrio gigantis</name>
    <dbReference type="NCBI Taxonomy" id="296199"/>
    <lineage>
        <taxon>Bacteria</taxon>
        <taxon>Pseudomonadati</taxon>
        <taxon>Pseudomonadota</taxon>
        <taxon>Gammaproteobacteria</taxon>
        <taxon>Vibrionales</taxon>
        <taxon>Vibrionaceae</taxon>
        <taxon>Vibrio</taxon>
    </lineage>
</organism>
<comment type="caution">
    <text evidence="1">The sequence shown here is derived from an EMBL/GenBank/DDBJ whole genome shotgun (WGS) entry which is preliminary data.</text>
</comment>
<evidence type="ECO:0000313" key="1">
    <source>
        <dbReference type="EMBL" id="KAA8675634.1"/>
    </source>
</evidence>
<dbReference type="SUPFAM" id="SSF49299">
    <property type="entry name" value="PKD domain"/>
    <property type="match status" value="1"/>
</dbReference>